<organism evidence="2 3">
    <name type="scientific">Bimuria novae-zelandiae CBS 107.79</name>
    <dbReference type="NCBI Taxonomy" id="1447943"/>
    <lineage>
        <taxon>Eukaryota</taxon>
        <taxon>Fungi</taxon>
        <taxon>Dikarya</taxon>
        <taxon>Ascomycota</taxon>
        <taxon>Pezizomycotina</taxon>
        <taxon>Dothideomycetes</taxon>
        <taxon>Pleosporomycetidae</taxon>
        <taxon>Pleosporales</taxon>
        <taxon>Massarineae</taxon>
        <taxon>Didymosphaeriaceae</taxon>
        <taxon>Bimuria</taxon>
    </lineage>
</organism>
<evidence type="ECO:0000313" key="3">
    <source>
        <dbReference type="Proteomes" id="UP000800036"/>
    </source>
</evidence>
<feature type="compositionally biased region" description="Basic and acidic residues" evidence="1">
    <location>
        <begin position="61"/>
        <end position="86"/>
    </location>
</feature>
<keyword evidence="3" id="KW-1185">Reference proteome</keyword>
<evidence type="ECO:0000256" key="1">
    <source>
        <dbReference type="SAM" id="MobiDB-lite"/>
    </source>
</evidence>
<accession>A0A6A5V4A7</accession>
<feature type="compositionally biased region" description="Polar residues" evidence="1">
    <location>
        <begin position="1"/>
        <end position="12"/>
    </location>
</feature>
<reference evidence="2" key="1">
    <citation type="journal article" date="2020" name="Stud. Mycol.">
        <title>101 Dothideomycetes genomes: a test case for predicting lifestyles and emergence of pathogens.</title>
        <authorList>
            <person name="Haridas S."/>
            <person name="Albert R."/>
            <person name="Binder M."/>
            <person name="Bloem J."/>
            <person name="Labutti K."/>
            <person name="Salamov A."/>
            <person name="Andreopoulos B."/>
            <person name="Baker S."/>
            <person name="Barry K."/>
            <person name="Bills G."/>
            <person name="Bluhm B."/>
            <person name="Cannon C."/>
            <person name="Castanera R."/>
            <person name="Culley D."/>
            <person name="Daum C."/>
            <person name="Ezra D."/>
            <person name="Gonzalez J."/>
            <person name="Henrissat B."/>
            <person name="Kuo A."/>
            <person name="Liang C."/>
            <person name="Lipzen A."/>
            <person name="Lutzoni F."/>
            <person name="Magnuson J."/>
            <person name="Mondo S."/>
            <person name="Nolan M."/>
            <person name="Ohm R."/>
            <person name="Pangilinan J."/>
            <person name="Park H.-J."/>
            <person name="Ramirez L."/>
            <person name="Alfaro M."/>
            <person name="Sun H."/>
            <person name="Tritt A."/>
            <person name="Yoshinaga Y."/>
            <person name="Zwiers L.-H."/>
            <person name="Turgeon B."/>
            <person name="Goodwin S."/>
            <person name="Spatafora J."/>
            <person name="Crous P."/>
            <person name="Grigoriev I."/>
        </authorList>
    </citation>
    <scope>NUCLEOTIDE SEQUENCE</scope>
    <source>
        <strain evidence="2">CBS 107.79</strain>
    </source>
</reference>
<gene>
    <name evidence="2" type="ORF">BU23DRAFT_194492</name>
</gene>
<name>A0A6A5V4A7_9PLEO</name>
<evidence type="ECO:0000313" key="2">
    <source>
        <dbReference type="EMBL" id="KAF1971109.1"/>
    </source>
</evidence>
<sequence length="86" mass="9173">MSGDQLNRVPNNTPQPPEHQGANNSNSQAQNSTPAQTQNGTASSASEPPSASMTEFMCLTTDEKDKELHEAISRSDEREGGRNGSN</sequence>
<feature type="region of interest" description="Disordered" evidence="1">
    <location>
        <begin position="1"/>
        <end position="86"/>
    </location>
</feature>
<protein>
    <submittedName>
        <fullName evidence="2">Uncharacterized protein</fullName>
    </submittedName>
</protein>
<proteinExistence type="predicted"/>
<feature type="compositionally biased region" description="Low complexity" evidence="1">
    <location>
        <begin position="22"/>
        <end position="52"/>
    </location>
</feature>
<dbReference type="Proteomes" id="UP000800036">
    <property type="component" value="Unassembled WGS sequence"/>
</dbReference>
<dbReference type="AlphaFoldDB" id="A0A6A5V4A7"/>
<dbReference type="EMBL" id="ML976695">
    <property type="protein sequence ID" value="KAF1971109.1"/>
    <property type="molecule type" value="Genomic_DNA"/>
</dbReference>